<protein>
    <submittedName>
        <fullName evidence="1">Uncharacterized protein</fullName>
    </submittedName>
</protein>
<keyword evidence="2" id="KW-1185">Reference proteome</keyword>
<dbReference type="GO" id="GO:0008104">
    <property type="term" value="P:intracellular protein localization"/>
    <property type="evidence" value="ECO:0007669"/>
    <property type="project" value="TreeGrafter"/>
</dbReference>
<proteinExistence type="predicted"/>
<dbReference type="GO" id="GO:0005737">
    <property type="term" value="C:cytoplasm"/>
    <property type="evidence" value="ECO:0007669"/>
    <property type="project" value="TreeGrafter"/>
</dbReference>
<dbReference type="InterPro" id="IPR008382">
    <property type="entry name" value="SPHK1-interactor_AKAP_110"/>
</dbReference>
<evidence type="ECO:0000313" key="1">
    <source>
        <dbReference type="EMBL" id="TRY81424.1"/>
    </source>
</evidence>
<sequence>MIHEEWLSSSCKLCDLVYSAESGQSDDPAHRVINIDLYPKPAYNPSLIQQSLERYSQLLDATLPQNIKGSEHFAQKTAQTLLDSAKSAKEQTTFFAVTQDGIEMLAAELTLQVCCNAMEEMDEHNSDPATSYTCDRVMGTSKNTLYCSSGIICDKNPSEVDTNCKMGEYTDTPCLAYANPLKEMASFGSTEYPDAPPSTPLFPEMIRGQGSFRRQLKGGLAKEFHPSTPPPTPKDHMLALLEKTMKDESTDLIINLLRSLSLENCQNKVPEKTYGTNDKLNDFATQLSKNVLHCITTKEVNSMNASHLKCIWNCADQLASEIVSASLAEVSVKEAKVYMPSDKRTSFLFSATDGVKGLADEIIINAMIEAFAKIQLGDVNNETKLCFKGQGLCLKPWEEESFSKKMSFKHKSHWSTSADDVIKVTSPLELQQRFANNLAKDVLQLSIIELFCEQSNKAETGSSIDIKPKVIKIQPEKSIQELQCALLWAVASQDGTSKLQFDLPDTTLQQQLSKLSQSARLNGWTVGTLMASLQEFCSIHSESSRGQHKSYQSLLDTLQYLIDNVRLN</sequence>
<dbReference type="EMBL" id="SRMA01026629">
    <property type="protein sequence ID" value="TRY81424.1"/>
    <property type="molecule type" value="Genomic_DNA"/>
</dbReference>
<organism evidence="1 2">
    <name type="scientific">Danionella cerebrum</name>
    <dbReference type="NCBI Taxonomy" id="2873325"/>
    <lineage>
        <taxon>Eukaryota</taxon>
        <taxon>Metazoa</taxon>
        <taxon>Chordata</taxon>
        <taxon>Craniata</taxon>
        <taxon>Vertebrata</taxon>
        <taxon>Euteleostomi</taxon>
        <taxon>Actinopterygii</taxon>
        <taxon>Neopterygii</taxon>
        <taxon>Teleostei</taxon>
        <taxon>Ostariophysi</taxon>
        <taxon>Cypriniformes</taxon>
        <taxon>Danionidae</taxon>
        <taxon>Danioninae</taxon>
        <taxon>Danionella</taxon>
    </lineage>
</organism>
<dbReference type="Proteomes" id="UP000316079">
    <property type="component" value="Unassembled WGS sequence"/>
</dbReference>
<dbReference type="GO" id="GO:0051018">
    <property type="term" value="F:protein kinase A binding"/>
    <property type="evidence" value="ECO:0007669"/>
    <property type="project" value="TreeGrafter"/>
</dbReference>
<dbReference type="OrthoDB" id="9938511at2759"/>
<gene>
    <name evidence="1" type="ORF">DNTS_032193</name>
</gene>
<evidence type="ECO:0000313" key="2">
    <source>
        <dbReference type="Proteomes" id="UP000316079"/>
    </source>
</evidence>
<dbReference type="PANTHER" id="PTHR10226:SF3">
    <property type="entry name" value="A-KINASE ANCHOR PROTEIN 11"/>
    <property type="match status" value="1"/>
</dbReference>
<comment type="caution">
    <text evidence="1">The sequence shown here is derived from an EMBL/GenBank/DDBJ whole genome shotgun (WGS) entry which is preliminary data.</text>
</comment>
<dbReference type="AlphaFoldDB" id="A0A553PUT0"/>
<reference evidence="1 2" key="1">
    <citation type="journal article" date="2019" name="Sci. Data">
        <title>Hybrid genome assembly and annotation of Danionella translucida.</title>
        <authorList>
            <person name="Kadobianskyi M."/>
            <person name="Schulze L."/>
            <person name="Schuelke M."/>
            <person name="Judkewitz B."/>
        </authorList>
    </citation>
    <scope>NUCLEOTIDE SEQUENCE [LARGE SCALE GENOMIC DNA]</scope>
    <source>
        <strain evidence="1 2">Bolton</strain>
    </source>
</reference>
<name>A0A553PUT0_9TELE</name>
<accession>A0A553PUT0</accession>
<dbReference type="PANTHER" id="PTHR10226">
    <property type="entry name" value="A KINASE ANCHOR PROTEIN"/>
    <property type="match status" value="1"/>
</dbReference>